<protein>
    <submittedName>
        <fullName evidence="1">Uncharacterized protein</fullName>
    </submittedName>
</protein>
<comment type="caution">
    <text evidence="1">The sequence shown here is derived from an EMBL/GenBank/DDBJ whole genome shotgun (WGS) entry which is preliminary data.</text>
</comment>
<sequence length="150" mass="16920">MDEERKELQSGVSDAFEKLTFKALMSVRLEFVSFNVLLYQPDQFQMYGKALSLACHTFMSCITDGSAPLNGKARLANTERDVSCSECGLYDFTVGALKTDSTLSNRIQYSPSRFLWKAVPATWSVMAKSSIAEMSPFCFAERLNEKNRRI</sequence>
<accession>A0A6A4SVV9</accession>
<proteinExistence type="predicted"/>
<reference evidence="1 2" key="1">
    <citation type="submission" date="2019-06" db="EMBL/GenBank/DDBJ databases">
        <title>Draft genomes of female and male turbot (Scophthalmus maximus).</title>
        <authorList>
            <person name="Xu H."/>
            <person name="Xu X.-W."/>
            <person name="Shao C."/>
            <person name="Chen S."/>
        </authorList>
    </citation>
    <scope>NUCLEOTIDE SEQUENCE [LARGE SCALE GENOMIC DNA]</scope>
    <source>
        <strain evidence="1">Ysfricsl-2016a</strain>
        <tissue evidence="1">Blood</tissue>
    </source>
</reference>
<name>A0A6A4SVV9_SCOMX</name>
<dbReference type="EMBL" id="VEVO01000012">
    <property type="protein sequence ID" value="KAF0034222.1"/>
    <property type="molecule type" value="Genomic_DNA"/>
</dbReference>
<evidence type="ECO:0000313" key="1">
    <source>
        <dbReference type="EMBL" id="KAF0034222.1"/>
    </source>
</evidence>
<dbReference type="Proteomes" id="UP000438429">
    <property type="component" value="Unassembled WGS sequence"/>
</dbReference>
<evidence type="ECO:0000313" key="2">
    <source>
        <dbReference type="Proteomes" id="UP000438429"/>
    </source>
</evidence>
<organism evidence="1 2">
    <name type="scientific">Scophthalmus maximus</name>
    <name type="common">Turbot</name>
    <name type="synonym">Psetta maxima</name>
    <dbReference type="NCBI Taxonomy" id="52904"/>
    <lineage>
        <taxon>Eukaryota</taxon>
        <taxon>Metazoa</taxon>
        <taxon>Chordata</taxon>
        <taxon>Craniata</taxon>
        <taxon>Vertebrata</taxon>
        <taxon>Euteleostomi</taxon>
        <taxon>Actinopterygii</taxon>
        <taxon>Neopterygii</taxon>
        <taxon>Teleostei</taxon>
        <taxon>Neoteleostei</taxon>
        <taxon>Acanthomorphata</taxon>
        <taxon>Carangaria</taxon>
        <taxon>Pleuronectiformes</taxon>
        <taxon>Pleuronectoidei</taxon>
        <taxon>Scophthalmidae</taxon>
        <taxon>Scophthalmus</taxon>
    </lineage>
</organism>
<gene>
    <name evidence="1" type="ORF">F2P81_014288</name>
</gene>
<dbReference type="AlphaFoldDB" id="A0A6A4SVV9"/>